<evidence type="ECO:0000256" key="1">
    <source>
        <dbReference type="ARBA" id="ARBA00004115"/>
    </source>
</evidence>
<evidence type="ECO:0000256" key="5">
    <source>
        <dbReference type="ARBA" id="ARBA00022729"/>
    </source>
</evidence>
<comment type="similarity">
    <text evidence="2 10">Belongs to the ROT1 family.</text>
</comment>
<evidence type="ECO:0000256" key="12">
    <source>
        <dbReference type="SAM" id="SignalP"/>
    </source>
</evidence>
<dbReference type="Pfam" id="PF10681">
    <property type="entry name" value="Rot1"/>
    <property type="match status" value="1"/>
</dbReference>
<evidence type="ECO:0000256" key="8">
    <source>
        <dbReference type="ARBA" id="ARBA00023136"/>
    </source>
</evidence>
<protein>
    <recommendedName>
        <fullName evidence="3 10">Protein ROT1</fullName>
    </recommendedName>
</protein>
<feature type="transmembrane region" description="Helical" evidence="11">
    <location>
        <begin position="227"/>
        <end position="244"/>
    </location>
</feature>
<dbReference type="GO" id="GO:0051082">
    <property type="term" value="F:unfolded protein binding"/>
    <property type="evidence" value="ECO:0007669"/>
    <property type="project" value="TreeGrafter"/>
</dbReference>
<dbReference type="PIRSF" id="PIRSF017290">
    <property type="entry name" value="ROT1_prd"/>
    <property type="match status" value="1"/>
</dbReference>
<keyword evidence="4 11" id="KW-0812">Transmembrane</keyword>
<feature type="signal peptide" evidence="12">
    <location>
        <begin position="1"/>
        <end position="19"/>
    </location>
</feature>
<dbReference type="GO" id="GO:0006458">
    <property type="term" value="P:'de novo' protein folding"/>
    <property type="evidence" value="ECO:0007669"/>
    <property type="project" value="InterPro"/>
</dbReference>
<feature type="chain" id="PRO_5010855048" description="Protein ROT1" evidence="12">
    <location>
        <begin position="20"/>
        <end position="252"/>
    </location>
</feature>
<sequence>MLLYYSLAIGLSAFSFSSAQTYPADLVGTWSTKSNMTVTGPNFYDAAKDELIEPARTGISYSFTADGHFEEAYYRAISNPSNPKCPSGIMQWQHGSWVMNANGSLSLTPIAVDGRQLLSDPCAGDHGVYTRYNQTELFKQYQVLTDPYHKVPRLNLFEFDGTPMQPMYRISVTPTMLPTTTLHALTTATATAGSKLKRGLGADVPLSWRSNGKQNEHMIHQINSDRVFWVGLTFTGIGGLLFFGPRRLGIRL</sequence>
<evidence type="ECO:0000256" key="9">
    <source>
        <dbReference type="ARBA" id="ARBA00024969"/>
    </source>
</evidence>
<comment type="function">
    <text evidence="9 10">Required for normal levels of the cell wall 1,6-beta-glucan. Involved in a protein folding machinery chaperoning proteins acting in various physiological processes including cell wall synthesis and lysis of autophagic bodies.</text>
</comment>
<evidence type="ECO:0000256" key="3">
    <source>
        <dbReference type="ARBA" id="ARBA00017291"/>
    </source>
</evidence>
<evidence type="ECO:0000256" key="4">
    <source>
        <dbReference type="ARBA" id="ARBA00022692"/>
    </source>
</evidence>
<evidence type="ECO:0000256" key="7">
    <source>
        <dbReference type="ARBA" id="ARBA00022989"/>
    </source>
</evidence>
<dbReference type="PANTHER" id="PTHR28090">
    <property type="entry name" value="PROTEIN ROT1"/>
    <property type="match status" value="1"/>
</dbReference>
<keyword evidence="5 12" id="KW-0732">Signal</keyword>
<evidence type="ECO:0000313" key="13">
    <source>
        <dbReference type="EMBL" id="SMQ50863.1"/>
    </source>
</evidence>
<evidence type="ECO:0000256" key="10">
    <source>
        <dbReference type="PIRNR" id="PIRNR017290"/>
    </source>
</evidence>
<dbReference type="EMBL" id="LT853696">
    <property type="protein sequence ID" value="SMQ50863.1"/>
    <property type="molecule type" value="Genomic_DNA"/>
</dbReference>
<accession>A0A1X7RTT5</accession>
<dbReference type="PANTHER" id="PTHR28090:SF1">
    <property type="entry name" value="PROTEIN ROT1"/>
    <property type="match status" value="1"/>
</dbReference>
<evidence type="ECO:0000313" key="14">
    <source>
        <dbReference type="Proteomes" id="UP000215127"/>
    </source>
</evidence>
<dbReference type="Proteomes" id="UP000215127">
    <property type="component" value="Chromosome 5"/>
</dbReference>
<dbReference type="GO" id="GO:0005789">
    <property type="term" value="C:endoplasmic reticulum membrane"/>
    <property type="evidence" value="ECO:0007669"/>
    <property type="project" value="UniProtKB-SubCell"/>
</dbReference>
<name>A0A1X7RTT5_ZYMT9</name>
<reference evidence="13 14" key="1">
    <citation type="submission" date="2016-06" db="EMBL/GenBank/DDBJ databases">
        <authorList>
            <person name="Kjaerup R.B."/>
            <person name="Dalgaard T.S."/>
            <person name="Juul-Madsen H.R."/>
        </authorList>
    </citation>
    <scope>NUCLEOTIDE SEQUENCE [LARGE SCALE GENOMIC DNA]</scope>
</reference>
<proteinExistence type="inferred from homology"/>
<dbReference type="STRING" id="1276538.A0A1X7RTT5"/>
<gene>
    <name evidence="13" type="ORF">ZT3D7_G6016</name>
</gene>
<keyword evidence="14" id="KW-1185">Reference proteome</keyword>
<comment type="subcellular location">
    <subcellularLocation>
        <location evidence="1">Endoplasmic reticulum membrane</location>
        <topology evidence="1">Single-pass type I membrane protein</topology>
    </subcellularLocation>
</comment>
<keyword evidence="8 10" id="KW-0472">Membrane</keyword>
<dbReference type="InterPro" id="IPR019623">
    <property type="entry name" value="Rot1"/>
</dbReference>
<dbReference type="AlphaFoldDB" id="A0A1X7RTT5"/>
<evidence type="ECO:0000256" key="11">
    <source>
        <dbReference type="SAM" id="Phobius"/>
    </source>
</evidence>
<organism evidence="13 14">
    <name type="scientific">Zymoseptoria tritici (strain ST99CH_3D7)</name>
    <dbReference type="NCBI Taxonomy" id="1276538"/>
    <lineage>
        <taxon>Eukaryota</taxon>
        <taxon>Fungi</taxon>
        <taxon>Dikarya</taxon>
        <taxon>Ascomycota</taxon>
        <taxon>Pezizomycotina</taxon>
        <taxon>Dothideomycetes</taxon>
        <taxon>Dothideomycetidae</taxon>
        <taxon>Mycosphaerellales</taxon>
        <taxon>Mycosphaerellaceae</taxon>
        <taxon>Zymoseptoria</taxon>
    </lineage>
</organism>
<keyword evidence="6 10" id="KW-0256">Endoplasmic reticulum</keyword>
<evidence type="ECO:0000256" key="2">
    <source>
        <dbReference type="ARBA" id="ARBA00007149"/>
    </source>
</evidence>
<evidence type="ECO:0000256" key="6">
    <source>
        <dbReference type="ARBA" id="ARBA00022824"/>
    </source>
</evidence>
<keyword evidence="7 11" id="KW-1133">Transmembrane helix</keyword>